<organism evidence="2 3">
    <name type="scientific">Paramecium pentaurelia</name>
    <dbReference type="NCBI Taxonomy" id="43138"/>
    <lineage>
        <taxon>Eukaryota</taxon>
        <taxon>Sar</taxon>
        <taxon>Alveolata</taxon>
        <taxon>Ciliophora</taxon>
        <taxon>Intramacronucleata</taxon>
        <taxon>Oligohymenophorea</taxon>
        <taxon>Peniculida</taxon>
        <taxon>Parameciidae</taxon>
        <taxon>Paramecium</taxon>
    </lineage>
</organism>
<dbReference type="AlphaFoldDB" id="A0A8S1UC76"/>
<dbReference type="InterPro" id="IPR001680">
    <property type="entry name" value="WD40_rpt"/>
</dbReference>
<keyword evidence="1" id="KW-0853">WD repeat</keyword>
<dbReference type="Proteomes" id="UP000689195">
    <property type="component" value="Unassembled WGS sequence"/>
</dbReference>
<gene>
    <name evidence="2" type="ORF">PPENT_87.1.T0380084</name>
</gene>
<comment type="caution">
    <text evidence="2">The sequence shown here is derived from an EMBL/GenBank/DDBJ whole genome shotgun (WGS) entry which is preliminary data.</text>
</comment>
<dbReference type="OrthoDB" id="406844at2759"/>
<dbReference type="EMBL" id="CAJJDO010000038">
    <property type="protein sequence ID" value="CAD8162525.1"/>
    <property type="molecule type" value="Genomic_DNA"/>
</dbReference>
<accession>A0A8S1UC76</accession>
<dbReference type="PANTHER" id="PTHR19920">
    <property type="entry name" value="WD40 PROTEIN CIAO1"/>
    <property type="match status" value="1"/>
</dbReference>
<evidence type="ECO:0000256" key="1">
    <source>
        <dbReference type="PROSITE-ProRule" id="PRU00221"/>
    </source>
</evidence>
<dbReference type="PROSITE" id="PS50082">
    <property type="entry name" value="WD_REPEATS_2"/>
    <property type="match status" value="2"/>
</dbReference>
<evidence type="ECO:0000313" key="2">
    <source>
        <dbReference type="EMBL" id="CAD8162525.1"/>
    </source>
</evidence>
<proteinExistence type="predicted"/>
<evidence type="ECO:0000313" key="3">
    <source>
        <dbReference type="Proteomes" id="UP000689195"/>
    </source>
</evidence>
<dbReference type="PROSITE" id="PS50294">
    <property type="entry name" value="WD_REPEATS_REGION"/>
    <property type="match status" value="2"/>
</dbReference>
<feature type="repeat" description="WD" evidence="1">
    <location>
        <begin position="266"/>
        <end position="298"/>
    </location>
</feature>
<keyword evidence="3" id="KW-1185">Reference proteome</keyword>
<sequence>MNKFLIPCPNLNHSQIVDTYCLNQACTEMRFSCTQCNLDGKQCHIDHFEDVQSINHFRDFYAEVQKDCDILISQYDRLYSQITQQFNQLIENLRQKYQVPFEKLKILTPIQINQVVNQMVKFKGQRKTLFHQIQESFVALNKSLEKCLFNMQIQELNYVIKKKQVDAPFSMSLMKENSLKDDELYAIALNKSCSIMITGYATGLIKVFDFKFGQFKLVQSLDHHRLWINTLLFMKKQDYFISGSSDQSIIIWQYQKNSLWHISQQLDGHTGAISCLELSENEDILISGSSDCSIKFWEKKINWNCYFTLNGHSGSIQSLSLNSEQNQLISCGYEDNQIIVSQQKGKVWIKIQKVSVDQWGLRLCYVNNQKFAFQPYCQNNLLIFQFNFKTKQFDNTKKINVKSSKQCNSQFPQKYVTSKQILISKNGNYVNLIKSDENGGFICDQSIDFGTSSIYGTISEDGEYMITWDLKSLEIQIRQYKKILNK</sequence>
<name>A0A8S1UC76_9CILI</name>
<protein>
    <submittedName>
        <fullName evidence="2">Uncharacterized protein</fullName>
    </submittedName>
</protein>
<feature type="repeat" description="WD" evidence="1">
    <location>
        <begin position="221"/>
        <end position="262"/>
    </location>
</feature>
<dbReference type="SMART" id="SM00320">
    <property type="entry name" value="WD40"/>
    <property type="match status" value="4"/>
</dbReference>
<dbReference type="GO" id="GO:0097361">
    <property type="term" value="C:cytosolic [4Fe-4S] assembly targeting complex"/>
    <property type="evidence" value="ECO:0007669"/>
    <property type="project" value="TreeGrafter"/>
</dbReference>
<dbReference type="Pfam" id="PF00400">
    <property type="entry name" value="WD40"/>
    <property type="match status" value="3"/>
</dbReference>
<dbReference type="PANTHER" id="PTHR19920:SF0">
    <property type="entry name" value="CYTOSOLIC IRON-SULFUR PROTEIN ASSEMBLY PROTEIN CIAO1-RELATED"/>
    <property type="match status" value="1"/>
</dbReference>
<reference evidence="2" key="1">
    <citation type="submission" date="2021-01" db="EMBL/GenBank/DDBJ databases">
        <authorList>
            <consortium name="Genoscope - CEA"/>
            <person name="William W."/>
        </authorList>
    </citation>
    <scope>NUCLEOTIDE SEQUENCE</scope>
</reference>
<dbReference type="GO" id="GO:0016226">
    <property type="term" value="P:iron-sulfur cluster assembly"/>
    <property type="evidence" value="ECO:0007669"/>
    <property type="project" value="TreeGrafter"/>
</dbReference>